<keyword evidence="3" id="KW-1185">Reference proteome</keyword>
<gene>
    <name evidence="2" type="ORF">ACFOZ9_00205</name>
</gene>
<dbReference type="RefSeq" id="WP_380034782.1">
    <property type="nucleotide sequence ID" value="NZ_JBHSEH010000001.1"/>
</dbReference>
<dbReference type="Pfam" id="PF01063">
    <property type="entry name" value="Aminotran_4"/>
    <property type="match status" value="1"/>
</dbReference>
<protein>
    <submittedName>
        <fullName evidence="2">Aminotransferase class IV</fullName>
    </submittedName>
</protein>
<dbReference type="InterPro" id="IPR001544">
    <property type="entry name" value="Aminotrans_IV"/>
</dbReference>
<dbReference type="InterPro" id="IPR050571">
    <property type="entry name" value="Class-IV_PLP-Dep_Aminotrnsfr"/>
</dbReference>
<keyword evidence="2" id="KW-0808">Transferase</keyword>
<dbReference type="InterPro" id="IPR043131">
    <property type="entry name" value="BCAT-like_N"/>
</dbReference>
<keyword evidence="2" id="KW-0032">Aminotransferase</keyword>
<proteinExistence type="inferred from homology"/>
<dbReference type="Proteomes" id="UP001595998">
    <property type="component" value="Unassembled WGS sequence"/>
</dbReference>
<dbReference type="Gene3D" id="3.20.10.10">
    <property type="entry name" value="D-amino Acid Aminotransferase, subunit A, domain 2"/>
    <property type="match status" value="1"/>
</dbReference>
<dbReference type="PANTHER" id="PTHR42743">
    <property type="entry name" value="AMINO-ACID AMINOTRANSFERASE"/>
    <property type="match status" value="1"/>
</dbReference>
<dbReference type="PANTHER" id="PTHR42743:SF4">
    <property type="entry name" value="BRANCHED-CHAIN-AMINO-ACID AMINOTRANSFERASE-RELATED"/>
    <property type="match status" value="1"/>
</dbReference>
<comment type="similarity">
    <text evidence="1">Belongs to the class-IV pyridoxal-phosphate-dependent aminotransferase family.</text>
</comment>
<comment type="caution">
    <text evidence="2">The sequence shown here is derived from an EMBL/GenBank/DDBJ whole genome shotgun (WGS) entry which is preliminary data.</text>
</comment>
<dbReference type="SUPFAM" id="SSF56752">
    <property type="entry name" value="D-aminoacid aminotransferase-like PLP-dependent enzymes"/>
    <property type="match status" value="1"/>
</dbReference>
<reference evidence="3" key="1">
    <citation type="journal article" date="2019" name="Int. J. Syst. Evol. Microbiol.">
        <title>The Global Catalogue of Microorganisms (GCM) 10K type strain sequencing project: providing services to taxonomists for standard genome sequencing and annotation.</title>
        <authorList>
            <consortium name="The Broad Institute Genomics Platform"/>
            <consortium name="The Broad Institute Genome Sequencing Center for Infectious Disease"/>
            <person name="Wu L."/>
            <person name="Ma J."/>
        </authorList>
    </citation>
    <scope>NUCLEOTIDE SEQUENCE [LARGE SCALE GENOMIC DNA]</scope>
    <source>
        <strain evidence="3">CCUG 56029</strain>
    </source>
</reference>
<evidence type="ECO:0000313" key="2">
    <source>
        <dbReference type="EMBL" id="MFC4424612.1"/>
    </source>
</evidence>
<sequence>MKPLPAALDDPAWLHGESVFTTLRTRAGQALHWPAHRHRLEQSCAALGLPAPDPELPSMTKDPWGLARVTVTRHGTFFSQRPLSPGPRPRTGVHVRLTSVQVHPQLAGHKTGNYLPSRLAAQEADGAFEAWMQDTAGHLADGSRTSPLLDLGGEWVVPAGGLPGITRALFLSAMAFTTRQVHVSELGHVRAAWICGSGVGVVPVARLDLPVGPRTLPVRWPDVADPALRWPDDS</sequence>
<accession>A0ABV8XJ62</accession>
<evidence type="ECO:0000256" key="1">
    <source>
        <dbReference type="ARBA" id="ARBA00009320"/>
    </source>
</evidence>
<dbReference type="EMBL" id="JBHSEH010000001">
    <property type="protein sequence ID" value="MFC4424612.1"/>
    <property type="molecule type" value="Genomic_DNA"/>
</dbReference>
<dbReference type="InterPro" id="IPR043132">
    <property type="entry name" value="BCAT-like_C"/>
</dbReference>
<evidence type="ECO:0000313" key="3">
    <source>
        <dbReference type="Proteomes" id="UP001595998"/>
    </source>
</evidence>
<dbReference type="GO" id="GO:0008483">
    <property type="term" value="F:transaminase activity"/>
    <property type="evidence" value="ECO:0007669"/>
    <property type="project" value="UniProtKB-KW"/>
</dbReference>
<organism evidence="2 3">
    <name type="scientific">Deinococcus navajonensis</name>
    <dbReference type="NCBI Taxonomy" id="309884"/>
    <lineage>
        <taxon>Bacteria</taxon>
        <taxon>Thermotogati</taxon>
        <taxon>Deinococcota</taxon>
        <taxon>Deinococci</taxon>
        <taxon>Deinococcales</taxon>
        <taxon>Deinococcaceae</taxon>
        <taxon>Deinococcus</taxon>
    </lineage>
</organism>
<dbReference type="InterPro" id="IPR036038">
    <property type="entry name" value="Aminotransferase-like"/>
</dbReference>
<name>A0ABV8XJ62_9DEIO</name>
<dbReference type="Gene3D" id="3.30.470.10">
    <property type="match status" value="1"/>
</dbReference>